<feature type="compositionally biased region" description="Polar residues" evidence="4">
    <location>
        <begin position="609"/>
        <end position="622"/>
    </location>
</feature>
<proteinExistence type="inferred from homology"/>
<dbReference type="RefSeq" id="XP_040763656.1">
    <property type="nucleotide sequence ID" value="XM_040909038.1"/>
</dbReference>
<evidence type="ECO:0000313" key="6">
    <source>
        <dbReference type="Proteomes" id="UP000076871"/>
    </source>
</evidence>
<evidence type="ECO:0000256" key="2">
    <source>
        <dbReference type="ARBA" id="ARBA00023054"/>
    </source>
</evidence>
<feature type="compositionally biased region" description="Low complexity" evidence="4">
    <location>
        <begin position="481"/>
        <end position="500"/>
    </location>
</feature>
<dbReference type="AlphaFoldDB" id="A0A165DYX8"/>
<dbReference type="OrthoDB" id="5877028at2759"/>
<feature type="region of interest" description="Disordered" evidence="4">
    <location>
        <begin position="172"/>
        <end position="622"/>
    </location>
</feature>
<accession>A0A165DYX8</accession>
<name>A0A165DYX8_9APHY</name>
<dbReference type="EMBL" id="KV427627">
    <property type="protein sequence ID" value="KZT05916.1"/>
    <property type="molecule type" value="Genomic_DNA"/>
</dbReference>
<gene>
    <name evidence="5" type="ORF">LAESUDRAFT_726485</name>
</gene>
<dbReference type="Gene3D" id="6.10.250.1080">
    <property type="match status" value="1"/>
</dbReference>
<dbReference type="GO" id="GO:0051642">
    <property type="term" value="P:centrosome localization"/>
    <property type="evidence" value="ECO:0007669"/>
    <property type="project" value="TreeGrafter"/>
</dbReference>
<reference evidence="5 6" key="1">
    <citation type="journal article" date="2016" name="Mol. Biol. Evol.">
        <title>Comparative Genomics of Early-Diverging Mushroom-Forming Fungi Provides Insights into the Origins of Lignocellulose Decay Capabilities.</title>
        <authorList>
            <person name="Nagy L.G."/>
            <person name="Riley R."/>
            <person name="Tritt A."/>
            <person name="Adam C."/>
            <person name="Daum C."/>
            <person name="Floudas D."/>
            <person name="Sun H."/>
            <person name="Yadav J.S."/>
            <person name="Pangilinan J."/>
            <person name="Larsson K.H."/>
            <person name="Matsuura K."/>
            <person name="Barry K."/>
            <person name="Labutti K."/>
            <person name="Kuo R."/>
            <person name="Ohm R.A."/>
            <person name="Bhattacharya S.S."/>
            <person name="Shirouzu T."/>
            <person name="Yoshinaga Y."/>
            <person name="Martin F.M."/>
            <person name="Grigoriev I.V."/>
            <person name="Hibbett D.S."/>
        </authorList>
    </citation>
    <scope>NUCLEOTIDE SEQUENCE [LARGE SCALE GENOMIC DNA]</scope>
    <source>
        <strain evidence="5 6">93-53</strain>
    </source>
</reference>
<dbReference type="GO" id="GO:0005871">
    <property type="term" value="C:kinesin complex"/>
    <property type="evidence" value="ECO:0007669"/>
    <property type="project" value="TreeGrafter"/>
</dbReference>
<sequence length="622" mass="66830">MDQLEVEHAALRAWKDGTMDEVDRWEELEAELVREEAEKKKAEDKATKLDKEVTELKAKVRSLNIQYVKESTAIQYALDKEKAEHQRTKKMLVDTELGNDDLERKERELSTSYADADAKYTRVLEEKIILEQELIEKASVEEEYQRLKDELRDANEEVNMLKEKLAAVQMHASISPDSASTAPSSVLSSDRPSASQDDLLEAHTSDLSSVPHTPAKGAISPISTGSKFRDASRSPLSGRPQRSSYPTPQRVVSPSSGPATSSLARSSTVPALSTPSHLPSRAAPARPSVGRDRSTASTTSTAGGVPLTATRSRGVQMVSEMRLRVKNLEQKIQSRVPRLRMGSISSKSSIGNAGPPAAGPSSKAVPAFPSTPPMSRRSSSKDAHDTSPKSRSQNISAERETTPAGGSSPWVQVDISDSPMPLRETHNRRISNPNAPSSFRPPSYQESPTAIPRASNGSPNSGVATSRRSQSRLSISTEGRSSVSTNATTSTASSIPTPFSRPSTPTLLPVAVHNGAGFGLKRPTGPDFGAYSKRSTFGGKSPGSPPSKYAAPRANKTMRQISQLTQPGTPTHTRIGKPPAAPGIRKNNSEPSADPFGFFGGRSREQSRARSGTTPNARSKGA</sequence>
<evidence type="ECO:0000313" key="5">
    <source>
        <dbReference type="EMBL" id="KZT05916.1"/>
    </source>
</evidence>
<evidence type="ECO:0000256" key="1">
    <source>
        <dbReference type="ARBA" id="ARBA00007429"/>
    </source>
</evidence>
<dbReference type="GO" id="GO:0000776">
    <property type="term" value="C:kinetochore"/>
    <property type="evidence" value="ECO:0007669"/>
    <property type="project" value="TreeGrafter"/>
</dbReference>
<keyword evidence="6" id="KW-1185">Reference proteome</keyword>
<comment type="similarity">
    <text evidence="1">Belongs to the nudE family.</text>
</comment>
<feature type="compositionally biased region" description="Polar residues" evidence="4">
    <location>
        <begin position="240"/>
        <end position="277"/>
    </location>
</feature>
<dbReference type="PANTHER" id="PTHR10921">
    <property type="entry name" value="NUCLEAR DISTRIBUTION PROTEIN NUDE HOMOLOG 1"/>
    <property type="match status" value="1"/>
</dbReference>
<organism evidence="5 6">
    <name type="scientific">Laetiporus sulphureus 93-53</name>
    <dbReference type="NCBI Taxonomy" id="1314785"/>
    <lineage>
        <taxon>Eukaryota</taxon>
        <taxon>Fungi</taxon>
        <taxon>Dikarya</taxon>
        <taxon>Basidiomycota</taxon>
        <taxon>Agaricomycotina</taxon>
        <taxon>Agaricomycetes</taxon>
        <taxon>Polyporales</taxon>
        <taxon>Laetiporus</taxon>
    </lineage>
</organism>
<feature type="coiled-coil region" evidence="3">
    <location>
        <begin position="99"/>
        <end position="171"/>
    </location>
</feature>
<feature type="compositionally biased region" description="Basic and acidic residues" evidence="4">
    <location>
        <begin position="379"/>
        <end position="388"/>
    </location>
</feature>
<dbReference type="GeneID" id="63826067"/>
<dbReference type="GO" id="GO:0047496">
    <property type="term" value="P:vesicle transport along microtubule"/>
    <property type="evidence" value="ECO:0007669"/>
    <property type="project" value="TreeGrafter"/>
</dbReference>
<dbReference type="InterPro" id="IPR033494">
    <property type="entry name" value="NUDE"/>
</dbReference>
<feature type="coiled-coil region" evidence="3">
    <location>
        <begin position="25"/>
        <end position="66"/>
    </location>
</feature>
<dbReference type="GO" id="GO:0007059">
    <property type="term" value="P:chromosome segregation"/>
    <property type="evidence" value="ECO:0007669"/>
    <property type="project" value="TreeGrafter"/>
</dbReference>
<protein>
    <recommendedName>
        <fullName evidence="7">NUDE domain-containing protein</fullName>
    </recommendedName>
</protein>
<dbReference type="STRING" id="1314785.A0A165DYX8"/>
<keyword evidence="2 3" id="KW-0175">Coiled coil</keyword>
<dbReference type="GO" id="GO:0007020">
    <property type="term" value="P:microtubule nucleation"/>
    <property type="evidence" value="ECO:0007669"/>
    <property type="project" value="TreeGrafter"/>
</dbReference>
<feature type="compositionally biased region" description="Polar residues" evidence="4">
    <location>
        <begin position="455"/>
        <end position="480"/>
    </location>
</feature>
<feature type="compositionally biased region" description="Polar residues" evidence="4">
    <location>
        <begin position="557"/>
        <end position="572"/>
    </location>
</feature>
<dbReference type="GO" id="GO:0008017">
    <property type="term" value="F:microtubule binding"/>
    <property type="evidence" value="ECO:0007669"/>
    <property type="project" value="InterPro"/>
</dbReference>
<feature type="compositionally biased region" description="Low complexity" evidence="4">
    <location>
        <begin position="348"/>
        <end position="377"/>
    </location>
</feature>
<feature type="compositionally biased region" description="Low complexity" evidence="4">
    <location>
        <begin position="178"/>
        <end position="189"/>
    </location>
</feature>
<evidence type="ECO:0000256" key="3">
    <source>
        <dbReference type="SAM" id="Coils"/>
    </source>
</evidence>
<dbReference type="GO" id="GO:0000132">
    <property type="term" value="P:establishment of mitotic spindle orientation"/>
    <property type="evidence" value="ECO:0007669"/>
    <property type="project" value="TreeGrafter"/>
</dbReference>
<evidence type="ECO:0000256" key="4">
    <source>
        <dbReference type="SAM" id="MobiDB-lite"/>
    </source>
</evidence>
<dbReference type="PANTHER" id="PTHR10921:SF1">
    <property type="entry name" value="NUCLEAR DISTRIBUTION PROTEIN NUDE HOMOLOG"/>
    <property type="match status" value="1"/>
</dbReference>
<evidence type="ECO:0008006" key="7">
    <source>
        <dbReference type="Google" id="ProtNLM"/>
    </source>
</evidence>
<dbReference type="InParanoid" id="A0A165DYX8"/>
<dbReference type="Proteomes" id="UP000076871">
    <property type="component" value="Unassembled WGS sequence"/>
</dbReference>